<reference evidence="3" key="1">
    <citation type="submission" date="2023-07" db="EMBL/GenBank/DDBJ databases">
        <title>Zobellia barbeyronii sp. nov., a new marine flavobacterium, isolated from green and red algae.</title>
        <authorList>
            <person name="Nedashkovskaya O.I."/>
            <person name="Otstavnykh N."/>
            <person name="Zhukova N."/>
            <person name="Guzev K."/>
            <person name="Chausova V."/>
            <person name="Tekutyeva L."/>
            <person name="Mikhailov V."/>
            <person name="Isaeva M."/>
        </authorList>
    </citation>
    <scope>NUCLEOTIDE SEQUENCE [LARGE SCALE GENOMIC DNA]</scope>
    <source>
        <strain evidence="3">KMM 6746</strain>
    </source>
</reference>
<keyword evidence="1" id="KW-0812">Transmembrane</keyword>
<sequence length="116" mass="13243">MAFETLKKDLVDVDTDMRSYLETSEEYYKLKVFKVLMGTVTTITQSLFIGAVVFLALFMLSIGVSIALNEAMGNFYSGFLIVGAFYILVAICSYVFKNVLHRPLLQKFSKHYFNRP</sequence>
<keyword evidence="1" id="KW-1133">Transmembrane helix</keyword>
<evidence type="ECO:0000256" key="1">
    <source>
        <dbReference type="SAM" id="Phobius"/>
    </source>
</evidence>
<proteinExistence type="predicted"/>
<keyword evidence="1" id="KW-0472">Membrane</keyword>
<feature type="transmembrane region" description="Helical" evidence="1">
    <location>
        <begin position="47"/>
        <end position="68"/>
    </location>
</feature>
<dbReference type="RefSeq" id="WP_214611767.1">
    <property type="nucleotide sequence ID" value="NZ_JACATN010000003.1"/>
</dbReference>
<comment type="caution">
    <text evidence="2">The sequence shown here is derived from an EMBL/GenBank/DDBJ whole genome shotgun (WGS) entry which is preliminary data.</text>
</comment>
<dbReference type="Proteomes" id="UP000740413">
    <property type="component" value="Unassembled WGS sequence"/>
</dbReference>
<keyword evidence="3" id="KW-1185">Reference proteome</keyword>
<protein>
    <submittedName>
        <fullName evidence="2">Phage holin family protein</fullName>
    </submittedName>
</protein>
<accession>A0ABS5WF88</accession>
<gene>
    <name evidence="2" type="ORF">HW347_10105</name>
</gene>
<organism evidence="2 3">
    <name type="scientific">Zobellia barbeyronii</name>
    <dbReference type="NCBI Taxonomy" id="2748009"/>
    <lineage>
        <taxon>Bacteria</taxon>
        <taxon>Pseudomonadati</taxon>
        <taxon>Bacteroidota</taxon>
        <taxon>Flavobacteriia</taxon>
        <taxon>Flavobacteriales</taxon>
        <taxon>Flavobacteriaceae</taxon>
        <taxon>Zobellia</taxon>
    </lineage>
</organism>
<evidence type="ECO:0000313" key="3">
    <source>
        <dbReference type="Proteomes" id="UP000740413"/>
    </source>
</evidence>
<name>A0ABS5WF88_9FLAO</name>
<feature type="transmembrane region" description="Helical" evidence="1">
    <location>
        <begin position="74"/>
        <end position="96"/>
    </location>
</feature>
<dbReference type="EMBL" id="JACATN010000003">
    <property type="protein sequence ID" value="MBT2161621.1"/>
    <property type="molecule type" value="Genomic_DNA"/>
</dbReference>
<evidence type="ECO:0000313" key="2">
    <source>
        <dbReference type="EMBL" id="MBT2161621.1"/>
    </source>
</evidence>